<accession>A0ABU7JBJ8</accession>
<keyword evidence="3" id="KW-1185">Reference proteome</keyword>
<proteinExistence type="predicted"/>
<dbReference type="PANTHER" id="PTHR43265">
    <property type="entry name" value="ESTERASE ESTD"/>
    <property type="match status" value="1"/>
</dbReference>
<reference evidence="2 3" key="1">
    <citation type="submission" date="2023-06" db="EMBL/GenBank/DDBJ databases">
        <title>Alkalimonas sp., MEB004 an alkaliphilic bacterium isolated from Lonar Lake, India.</title>
        <authorList>
            <person name="Joshi A."/>
            <person name="Thite S."/>
        </authorList>
    </citation>
    <scope>NUCLEOTIDE SEQUENCE [LARGE SCALE GENOMIC DNA]</scope>
    <source>
        <strain evidence="2 3">MEB004</strain>
    </source>
</reference>
<dbReference type="EMBL" id="JAUGZK010000001">
    <property type="protein sequence ID" value="MEE2022972.1"/>
    <property type="molecule type" value="Genomic_DNA"/>
</dbReference>
<feature type="domain" description="Serine aminopeptidase S33" evidence="1">
    <location>
        <begin position="14"/>
        <end position="237"/>
    </location>
</feature>
<evidence type="ECO:0000313" key="3">
    <source>
        <dbReference type="Proteomes" id="UP001339167"/>
    </source>
</evidence>
<sequence length="298" mass="34342">MVHGDGAIPYDAHGYYQPIWNRLIRAGYAVFSWDKPGVGQSEGQWLHQSMQDRQAEVQSAIQYLKTRYSLEDHQIGLVGFSQAGWVVPALAQQNQDLCFVVGVGFALNWMQQSWYLTEKWMQLQGQSSEQLAAAYQRHLAELAFFNSEPDYAEYLVQYGHAESVMSPERFQFVLLNYQADATDDYPGISMPFLLLLGEHDQNVDVRHTYQTLKPLTKHSSRFQIHMVPSATHSLLKHPQFNTQKPRYWFWLRFSMNRERAFADGVLDHIEQWVKQSSKGCGITLAASQHHFGTRAKPK</sequence>
<dbReference type="Proteomes" id="UP001339167">
    <property type="component" value="Unassembled WGS sequence"/>
</dbReference>
<comment type="caution">
    <text evidence="2">The sequence shown here is derived from an EMBL/GenBank/DDBJ whole genome shotgun (WGS) entry which is preliminary data.</text>
</comment>
<dbReference type="SUPFAM" id="SSF53474">
    <property type="entry name" value="alpha/beta-Hydrolases"/>
    <property type="match status" value="1"/>
</dbReference>
<organism evidence="2 3">
    <name type="scientific">Alkalimonas mucilaginosa</name>
    <dbReference type="NCBI Taxonomy" id="3057676"/>
    <lineage>
        <taxon>Bacteria</taxon>
        <taxon>Pseudomonadati</taxon>
        <taxon>Pseudomonadota</taxon>
        <taxon>Gammaproteobacteria</taxon>
        <taxon>Alkalimonas</taxon>
    </lineage>
</organism>
<gene>
    <name evidence="2" type="ORF">QWF21_01850</name>
</gene>
<protein>
    <submittedName>
        <fullName evidence="2">Alpha/beta fold hydrolase</fullName>
    </submittedName>
</protein>
<dbReference type="InterPro" id="IPR029058">
    <property type="entry name" value="AB_hydrolase_fold"/>
</dbReference>
<dbReference type="Gene3D" id="3.40.50.1820">
    <property type="entry name" value="alpha/beta hydrolase"/>
    <property type="match status" value="1"/>
</dbReference>
<dbReference type="InterPro" id="IPR022742">
    <property type="entry name" value="Hydrolase_4"/>
</dbReference>
<dbReference type="RefSeq" id="WP_330086327.1">
    <property type="nucleotide sequence ID" value="NZ_JAUGZK010000001.1"/>
</dbReference>
<dbReference type="Pfam" id="PF12146">
    <property type="entry name" value="Hydrolase_4"/>
    <property type="match status" value="1"/>
</dbReference>
<evidence type="ECO:0000259" key="1">
    <source>
        <dbReference type="Pfam" id="PF12146"/>
    </source>
</evidence>
<evidence type="ECO:0000313" key="2">
    <source>
        <dbReference type="EMBL" id="MEE2022972.1"/>
    </source>
</evidence>
<dbReference type="PANTHER" id="PTHR43265:SF1">
    <property type="entry name" value="ESTERASE ESTD"/>
    <property type="match status" value="1"/>
</dbReference>
<dbReference type="InterPro" id="IPR053145">
    <property type="entry name" value="AB_hydrolase_Est10"/>
</dbReference>
<name>A0ABU7JBJ8_9GAMM</name>
<dbReference type="GO" id="GO:0016787">
    <property type="term" value="F:hydrolase activity"/>
    <property type="evidence" value="ECO:0007669"/>
    <property type="project" value="UniProtKB-KW"/>
</dbReference>
<keyword evidence="2" id="KW-0378">Hydrolase</keyword>